<accession>A0A8S5VG79</accession>
<evidence type="ECO:0000313" key="1">
    <source>
        <dbReference type="EMBL" id="DAG05694.1"/>
    </source>
</evidence>
<name>A0A8S5VG79_9CAUD</name>
<protein>
    <submittedName>
        <fullName evidence="1">Restriction alleviation protein</fullName>
    </submittedName>
</protein>
<sequence>MAELKPCPFCGADNKPMGAIMRTANRGEWKHWYNGCVLSGFVIKECNIDAWNRRVDNGG</sequence>
<reference evidence="1" key="1">
    <citation type="journal article" date="2021" name="Proc. Natl. Acad. Sci. U.S.A.">
        <title>A Catalog of Tens of Thousands of Viruses from Human Metagenomes Reveals Hidden Associations with Chronic Diseases.</title>
        <authorList>
            <person name="Tisza M.J."/>
            <person name="Buck C.B."/>
        </authorList>
    </citation>
    <scope>NUCLEOTIDE SEQUENCE</scope>
    <source>
        <strain evidence="1">Ct6BA50</strain>
    </source>
</reference>
<organism evidence="1">
    <name type="scientific">Podoviridae sp. ct6BA50</name>
    <dbReference type="NCBI Taxonomy" id="2825221"/>
    <lineage>
        <taxon>Viruses</taxon>
        <taxon>Duplodnaviria</taxon>
        <taxon>Heunggongvirae</taxon>
        <taxon>Uroviricota</taxon>
        <taxon>Caudoviricetes</taxon>
    </lineage>
</organism>
<proteinExistence type="predicted"/>
<dbReference type="EMBL" id="BK016263">
    <property type="protein sequence ID" value="DAG05694.1"/>
    <property type="molecule type" value="Genomic_DNA"/>
</dbReference>